<comment type="caution">
    <text evidence="2">The sequence shown here is derived from an EMBL/GenBank/DDBJ whole genome shotgun (WGS) entry which is preliminary data.</text>
</comment>
<gene>
    <name evidence="2" type="ORF">A2818_00525</name>
</gene>
<proteinExistence type="predicted"/>
<name>A0A1F6UYT2_9BACT</name>
<reference evidence="2 3" key="1">
    <citation type="journal article" date="2016" name="Nat. Commun.">
        <title>Thousands of microbial genomes shed light on interconnected biogeochemical processes in an aquifer system.</title>
        <authorList>
            <person name="Anantharaman K."/>
            <person name="Brown C.T."/>
            <person name="Hug L.A."/>
            <person name="Sharon I."/>
            <person name="Castelle C.J."/>
            <person name="Probst A.J."/>
            <person name="Thomas B.C."/>
            <person name="Singh A."/>
            <person name="Wilkins M.J."/>
            <person name="Karaoz U."/>
            <person name="Brodie E.L."/>
            <person name="Williams K.H."/>
            <person name="Hubbard S.S."/>
            <person name="Banfield J.F."/>
        </authorList>
    </citation>
    <scope>NUCLEOTIDE SEQUENCE [LARGE SCALE GENOMIC DNA]</scope>
</reference>
<keyword evidence="1" id="KW-0472">Membrane</keyword>
<evidence type="ECO:0000256" key="1">
    <source>
        <dbReference type="SAM" id="Phobius"/>
    </source>
</evidence>
<keyword evidence="1" id="KW-1133">Transmembrane helix</keyword>
<dbReference type="Proteomes" id="UP000177602">
    <property type="component" value="Unassembled WGS sequence"/>
</dbReference>
<protein>
    <submittedName>
        <fullName evidence="2">Uncharacterized protein</fullName>
    </submittedName>
</protein>
<evidence type="ECO:0000313" key="3">
    <source>
        <dbReference type="Proteomes" id="UP000177602"/>
    </source>
</evidence>
<dbReference type="STRING" id="1801737.A2818_00525"/>
<organism evidence="2 3">
    <name type="scientific">Candidatus Nomurabacteria bacterium RIFCSPHIGHO2_01_FULL_40_12</name>
    <dbReference type="NCBI Taxonomy" id="1801737"/>
    <lineage>
        <taxon>Bacteria</taxon>
        <taxon>Candidatus Nomuraibacteriota</taxon>
    </lineage>
</organism>
<evidence type="ECO:0000313" key="2">
    <source>
        <dbReference type="EMBL" id="OGI62434.1"/>
    </source>
</evidence>
<accession>A0A1F6UYT2</accession>
<keyword evidence="1" id="KW-0812">Transmembrane</keyword>
<dbReference type="EMBL" id="MFTN01000028">
    <property type="protein sequence ID" value="OGI62434.1"/>
    <property type="molecule type" value="Genomic_DNA"/>
</dbReference>
<dbReference type="AlphaFoldDB" id="A0A1F6UYT2"/>
<sequence>MITPELIGYIRGEFSKGRTRGEIHSALVADGGWSELDLNEAFRTVIPMQGFGSGAVASKLKPRSSLRKVIFLVVAIGAAGAAVWYFYRIPVVDLFNSSVNNLTELATPTPKAKEAVIPDNTNISKTNTVAVKDCGISAALDFNNPLTYENNTVLTCLGASALLCEDAKAILKDSLFPGIFQISKNQNTDSQNTCNFRLSYPGDSTLVDVTGRKLAGQYISCPVGIVRVLDETKKIPSFTNPNTGNLSKYASQIYFYGILGLFIEQGLDKNKIEASGCSGGYISSVIESYNKTLEKR</sequence>
<feature type="transmembrane region" description="Helical" evidence="1">
    <location>
        <begin position="69"/>
        <end position="87"/>
    </location>
</feature>